<dbReference type="EMBL" id="BQXU01000005">
    <property type="protein sequence ID" value="GKT42507.1"/>
    <property type="molecule type" value="Genomic_DNA"/>
</dbReference>
<protein>
    <submittedName>
        <fullName evidence="1">Uncharacterized protein</fullName>
    </submittedName>
</protein>
<name>A0AA37LE12_9PEZI</name>
<sequence>MQAGPNGQRDARWPTAYWTNCPFDIATPGVSRRLFGLQTHGLQSILNLSGVLEINLESDRWCAAQEIKTRHGTSCLPRVGRTDINHIQQRPSSSGP</sequence>
<organism evidence="1 2">
    <name type="scientific">Colletotrichum spaethianum</name>
    <dbReference type="NCBI Taxonomy" id="700344"/>
    <lineage>
        <taxon>Eukaryota</taxon>
        <taxon>Fungi</taxon>
        <taxon>Dikarya</taxon>
        <taxon>Ascomycota</taxon>
        <taxon>Pezizomycotina</taxon>
        <taxon>Sordariomycetes</taxon>
        <taxon>Hypocreomycetidae</taxon>
        <taxon>Glomerellales</taxon>
        <taxon>Glomerellaceae</taxon>
        <taxon>Colletotrichum</taxon>
        <taxon>Colletotrichum spaethianum species complex</taxon>
    </lineage>
</organism>
<comment type="caution">
    <text evidence="1">The sequence shown here is derived from an EMBL/GenBank/DDBJ whole genome shotgun (WGS) entry which is preliminary data.</text>
</comment>
<dbReference type="Proteomes" id="UP001055115">
    <property type="component" value="Unassembled WGS sequence"/>
</dbReference>
<evidence type="ECO:0000313" key="1">
    <source>
        <dbReference type="EMBL" id="GKT42507.1"/>
    </source>
</evidence>
<dbReference type="GeneID" id="73323490"/>
<dbReference type="AlphaFoldDB" id="A0AA37LE12"/>
<gene>
    <name evidence="1" type="ORF">ColSpa_02688</name>
</gene>
<dbReference type="RefSeq" id="XP_049124857.1">
    <property type="nucleotide sequence ID" value="XM_049268900.1"/>
</dbReference>
<keyword evidence="2" id="KW-1185">Reference proteome</keyword>
<reference evidence="1 2" key="1">
    <citation type="submission" date="2022-03" db="EMBL/GenBank/DDBJ databases">
        <title>Genome data of Colletotrichum spp.</title>
        <authorList>
            <person name="Utami Y.D."/>
            <person name="Hiruma K."/>
        </authorList>
    </citation>
    <scope>NUCLEOTIDE SEQUENCE [LARGE SCALE GENOMIC DNA]</scope>
    <source>
        <strain evidence="1 2">MAFF 239500</strain>
    </source>
</reference>
<evidence type="ECO:0000313" key="2">
    <source>
        <dbReference type="Proteomes" id="UP001055115"/>
    </source>
</evidence>
<accession>A0AA37LE12</accession>
<proteinExistence type="predicted"/>